<protein>
    <submittedName>
        <fullName evidence="3">Putative transposase</fullName>
    </submittedName>
</protein>
<evidence type="ECO:0000313" key="5">
    <source>
        <dbReference type="Proteomes" id="UP000217895"/>
    </source>
</evidence>
<dbReference type="InterPro" id="IPR054353">
    <property type="entry name" value="IstA-like_C"/>
</dbReference>
<dbReference type="EMBL" id="AP018203">
    <property type="protein sequence ID" value="BAY59130.1"/>
    <property type="molecule type" value="Genomic_DNA"/>
</dbReference>
<gene>
    <name evidence="3" type="ORF">NIES2135_60070</name>
    <name evidence="4" type="ORF">NIES2135_64620</name>
</gene>
<keyword evidence="5" id="KW-1185">Reference proteome</keyword>
<dbReference type="GO" id="GO:0003676">
    <property type="term" value="F:nucleic acid binding"/>
    <property type="evidence" value="ECO:0007669"/>
    <property type="project" value="InterPro"/>
</dbReference>
<dbReference type="PANTHER" id="PTHR35004">
    <property type="entry name" value="TRANSPOSASE RV3428C-RELATED"/>
    <property type="match status" value="1"/>
</dbReference>
<comment type="similarity">
    <text evidence="1">Belongs to the transposase IS21/IS408/IS1162 family.</text>
</comment>
<dbReference type="NCBIfam" id="NF033546">
    <property type="entry name" value="transpos_IS21"/>
    <property type="match status" value="1"/>
</dbReference>
<dbReference type="SUPFAM" id="SSF53098">
    <property type="entry name" value="Ribonuclease H-like"/>
    <property type="match status" value="1"/>
</dbReference>
<dbReference type="GO" id="GO:0015074">
    <property type="term" value="P:DNA integration"/>
    <property type="evidence" value="ECO:0007669"/>
    <property type="project" value="InterPro"/>
</dbReference>
<geneLocation type="plasmid" evidence="4">
    <name>plasmid2</name>
</geneLocation>
<name>A0A1Z4JQZ8_LEPBY</name>
<dbReference type="AlphaFoldDB" id="A0A1Z4JQZ8"/>
<organism evidence="3 5">
    <name type="scientific">Leptolyngbya boryana NIES-2135</name>
    <dbReference type="NCBI Taxonomy" id="1973484"/>
    <lineage>
        <taxon>Bacteria</taxon>
        <taxon>Bacillati</taxon>
        <taxon>Cyanobacteriota</taxon>
        <taxon>Cyanophyceae</taxon>
        <taxon>Leptolyngbyales</taxon>
        <taxon>Leptolyngbyaceae</taxon>
        <taxon>Leptolyngbya group</taxon>
        <taxon>Leptolyngbya</taxon>
    </lineage>
</organism>
<dbReference type="InterPro" id="IPR001584">
    <property type="entry name" value="Integrase_cat-core"/>
</dbReference>
<evidence type="ECO:0000259" key="2">
    <source>
        <dbReference type="PROSITE" id="PS50994"/>
    </source>
</evidence>
<feature type="domain" description="Integrase catalytic" evidence="2">
    <location>
        <begin position="117"/>
        <end position="296"/>
    </location>
</feature>
<keyword evidence="4" id="KW-0614">Plasmid</keyword>
<dbReference type="Pfam" id="PF22483">
    <property type="entry name" value="Mu-transpos_C_2"/>
    <property type="match status" value="1"/>
</dbReference>
<dbReference type="PANTHER" id="PTHR35004:SF7">
    <property type="entry name" value="INTEGRASE PROTEIN"/>
    <property type="match status" value="1"/>
</dbReference>
<proteinExistence type="inferred from homology"/>
<dbReference type="Proteomes" id="UP000217895">
    <property type="component" value="Plasmid Plasmid2 dna"/>
</dbReference>
<reference evidence="3 5" key="1">
    <citation type="submission" date="2017-06" db="EMBL/GenBank/DDBJ databases">
        <title>Genome sequencing of cyanobaciteial culture collection at National Institute for Environmental Studies (NIES).</title>
        <authorList>
            <person name="Hirose Y."/>
            <person name="Shimura Y."/>
            <person name="Fujisawa T."/>
            <person name="Nakamura Y."/>
            <person name="Kawachi M."/>
        </authorList>
    </citation>
    <scope>NUCLEOTIDE SEQUENCE [LARGE SCALE GENOMIC DNA]</scope>
    <source>
        <strain evidence="3 5">NIES-2135</strain>
        <plasmid evidence="5">Plasmid Plasmid2 dna</plasmid>
        <plasmid evidence="4">plasmid2</plasmid>
    </source>
</reference>
<dbReference type="Proteomes" id="UP000217895">
    <property type="component" value="Chromosome"/>
</dbReference>
<evidence type="ECO:0000256" key="1">
    <source>
        <dbReference type="ARBA" id="ARBA00009277"/>
    </source>
</evidence>
<accession>A0A1Z4JQZ8</accession>
<dbReference type="Gene3D" id="3.30.420.10">
    <property type="entry name" value="Ribonuclease H-like superfamily/Ribonuclease H"/>
    <property type="match status" value="1"/>
</dbReference>
<dbReference type="InterPro" id="IPR036397">
    <property type="entry name" value="RNaseH_sf"/>
</dbReference>
<dbReference type="EMBL" id="AP018205">
    <property type="protein sequence ID" value="BAY59585.1"/>
    <property type="molecule type" value="Genomic_DNA"/>
</dbReference>
<dbReference type="InterPro" id="IPR012337">
    <property type="entry name" value="RNaseH-like_sf"/>
</dbReference>
<evidence type="ECO:0000313" key="4">
    <source>
        <dbReference type="EMBL" id="BAY59585.1"/>
    </source>
</evidence>
<dbReference type="PROSITE" id="PS50994">
    <property type="entry name" value="INTEGRASE"/>
    <property type="match status" value="1"/>
</dbReference>
<evidence type="ECO:0000313" key="3">
    <source>
        <dbReference type="EMBL" id="BAY59130.1"/>
    </source>
</evidence>
<sequence length="473" mass="53999">MVQKLRQAKLPVAEVSKLTGASERTIHRIQHEPEVEDVDEEEFRKSRKVGRPSGVDEFEAEIAQWLAESRKPEDGEMKGTEVLARLRQKGYKGGKSAVYEMVRRLRPTETPIPIVRFEGLPGEFSQHDFGQRRVTYSDGTQAVVRFFVSRLKYSRFVDVQVVDNEQQETVVRSLLRAYAHFGGVPLMSVFDNMSTVVQSREVLDDGTIRVNWTQRFGQLAMDCGFIPLACYPYRPQQKGSVENLVGFVKSNFFCGRNFVDRADLEAQLRSWVEYVNTERVCDATGEIPQARLVRESLKPCGHSADTYAFKVSVVVRPTARVHYRGIEYSVPAETIGQTVTLHLQQSSIVIYLGERKLCEHPRMPDNGKSSVQFDHAQELFRFRRGKPYAQRQLLLDLDPSVEPYFTELVHRRPQGWEKDIEQIYDLYQCIGRVDLLAAIALATEQRCFGAEYLIAIVQESASVCDLLSLLHQA</sequence>